<dbReference type="Pfam" id="PF00668">
    <property type="entry name" value="Condensation"/>
    <property type="match status" value="1"/>
</dbReference>
<protein>
    <recommendedName>
        <fullName evidence="1">Condensation domain-containing protein</fullName>
    </recommendedName>
</protein>
<sequence>MTLSIARKLSMAESSFFNNGCNNINVIAVNLSNKLDINVLQQAANEVMSIHPALRRTIINKQGTVEFLSASQSLIVEEYQASSWEQIVKDSLQAPFLEEGDYFWKLTQVVDNQRPESSTLLLFLHLSISDSVGGMILVNDLIKNYHLLCSGESVVQKQREVLPDLLTLQNNQRTYQDSLTHQNSSSNQNSFTHQLLNTQLDYHNSQSGSDLKDSTENNEYYNDFCYLLGKESNLEKLKEICSVRRIDIDLILFLTANWAIAKFEWQQQASLQETIRINMSMDINERNNLLSPLGYNDIQSLTSTLPWKSHIQLSDTFWDSIETLNKLLQSRLPYTHDFEQLQEHLLRNNQPGWLTDAHFSSLVGFPLQKHYEQGTIEHIHLIRSHWAPLYGRYAFLANSVNGLSYTIVAQKHDADNAKTMIKYWRDLVEEWVISEEEFALEDFVRTRVS</sequence>
<dbReference type="AlphaFoldDB" id="A0A511QBW1"/>
<dbReference type="PANTHER" id="PTHR28037:SF1">
    <property type="entry name" value="ALCOHOL O-ACETYLTRANSFERASE 1-RELATED"/>
    <property type="match status" value="1"/>
</dbReference>
<comment type="caution">
    <text evidence="2">The sequence shown here is derived from an EMBL/GenBank/DDBJ whole genome shotgun (WGS) entry which is preliminary data.</text>
</comment>
<evidence type="ECO:0000313" key="2">
    <source>
        <dbReference type="EMBL" id="GEM74784.1"/>
    </source>
</evidence>
<organism evidence="2 3">
    <name type="scientific">Vibrio sagamiensis NBRC 104589</name>
    <dbReference type="NCBI Taxonomy" id="1219064"/>
    <lineage>
        <taxon>Bacteria</taxon>
        <taxon>Pseudomonadati</taxon>
        <taxon>Pseudomonadota</taxon>
        <taxon>Gammaproteobacteria</taxon>
        <taxon>Vibrionales</taxon>
        <taxon>Vibrionaceae</taxon>
        <taxon>Vibrio</taxon>
    </lineage>
</organism>
<gene>
    <name evidence="2" type="ORF">VSA01S_08960</name>
</gene>
<dbReference type="EMBL" id="BJXJ01000006">
    <property type="protein sequence ID" value="GEM74784.1"/>
    <property type="molecule type" value="Genomic_DNA"/>
</dbReference>
<keyword evidence="3" id="KW-1185">Reference proteome</keyword>
<dbReference type="PANTHER" id="PTHR28037">
    <property type="entry name" value="ALCOHOL O-ACETYLTRANSFERASE 1-RELATED"/>
    <property type="match status" value="1"/>
</dbReference>
<dbReference type="OrthoDB" id="9867475at2"/>
<dbReference type="InterPro" id="IPR052058">
    <property type="entry name" value="Alcohol_O-acetyltransferase"/>
</dbReference>
<dbReference type="Gene3D" id="3.30.559.10">
    <property type="entry name" value="Chloramphenicol acetyltransferase-like domain"/>
    <property type="match status" value="1"/>
</dbReference>
<dbReference type="SUPFAM" id="SSF52777">
    <property type="entry name" value="CoA-dependent acyltransferases"/>
    <property type="match status" value="1"/>
</dbReference>
<dbReference type="InterPro" id="IPR001242">
    <property type="entry name" value="Condensation_dom"/>
</dbReference>
<name>A0A511QBW1_9VIBR</name>
<evidence type="ECO:0000313" key="3">
    <source>
        <dbReference type="Proteomes" id="UP000321922"/>
    </source>
</evidence>
<reference evidence="2 3" key="1">
    <citation type="submission" date="2019-07" db="EMBL/GenBank/DDBJ databases">
        <title>Whole genome shotgun sequence of Vibrio sagamiensis NBRC 104589.</title>
        <authorList>
            <person name="Hosoyama A."/>
            <person name="Uohara A."/>
            <person name="Ohji S."/>
            <person name="Ichikawa N."/>
        </authorList>
    </citation>
    <scope>NUCLEOTIDE SEQUENCE [LARGE SCALE GENOMIC DNA]</scope>
    <source>
        <strain evidence="2 3">NBRC 104589</strain>
    </source>
</reference>
<dbReference type="GO" id="GO:0003824">
    <property type="term" value="F:catalytic activity"/>
    <property type="evidence" value="ECO:0007669"/>
    <property type="project" value="InterPro"/>
</dbReference>
<dbReference type="InterPro" id="IPR023213">
    <property type="entry name" value="CAT-like_dom_sf"/>
</dbReference>
<evidence type="ECO:0000259" key="1">
    <source>
        <dbReference type="Pfam" id="PF00668"/>
    </source>
</evidence>
<accession>A0A511QBW1</accession>
<dbReference type="Proteomes" id="UP000321922">
    <property type="component" value="Unassembled WGS sequence"/>
</dbReference>
<proteinExistence type="predicted"/>
<dbReference type="RefSeq" id="WP_039979235.1">
    <property type="nucleotide sequence ID" value="NZ_BAOJ01000014.1"/>
</dbReference>
<feature type="domain" description="Condensation" evidence="1">
    <location>
        <begin position="27"/>
        <end position="349"/>
    </location>
</feature>